<dbReference type="OrthoDB" id="128993at2759"/>
<organism evidence="2 3">
    <name type="scientific">Phytophthora megakarya</name>
    <dbReference type="NCBI Taxonomy" id="4795"/>
    <lineage>
        <taxon>Eukaryota</taxon>
        <taxon>Sar</taxon>
        <taxon>Stramenopiles</taxon>
        <taxon>Oomycota</taxon>
        <taxon>Peronosporomycetes</taxon>
        <taxon>Peronosporales</taxon>
        <taxon>Peronosporaceae</taxon>
        <taxon>Phytophthora</taxon>
    </lineage>
</organism>
<dbReference type="Pfam" id="PF12776">
    <property type="entry name" value="Myb_DNA-bind_3"/>
    <property type="match status" value="1"/>
</dbReference>
<gene>
    <name evidence="2" type="ORF">PHMEG_00019119</name>
</gene>
<evidence type="ECO:0000259" key="1">
    <source>
        <dbReference type="Pfam" id="PF12776"/>
    </source>
</evidence>
<dbReference type="Proteomes" id="UP000198211">
    <property type="component" value="Unassembled WGS sequence"/>
</dbReference>
<reference evidence="3" key="1">
    <citation type="submission" date="2017-03" db="EMBL/GenBank/DDBJ databases">
        <title>Phytopthora megakarya and P. palmivora, two closely related causual agents of cacao black pod achieved similar genome size and gene model numbers by different mechanisms.</title>
        <authorList>
            <person name="Ali S."/>
            <person name="Shao J."/>
            <person name="Larry D.J."/>
            <person name="Kronmiller B."/>
            <person name="Shen D."/>
            <person name="Strem M.D."/>
            <person name="Melnick R.L."/>
            <person name="Guiltinan M.J."/>
            <person name="Tyler B.M."/>
            <person name="Meinhardt L.W."/>
            <person name="Bailey B.A."/>
        </authorList>
    </citation>
    <scope>NUCLEOTIDE SEQUENCE [LARGE SCALE GENOMIC DNA]</scope>
    <source>
        <strain evidence="3">zdho120</strain>
    </source>
</reference>
<comment type="caution">
    <text evidence="2">The sequence shown here is derived from an EMBL/GenBank/DDBJ whole genome shotgun (WGS) entry which is preliminary data.</text>
</comment>
<dbReference type="AlphaFoldDB" id="A0A225VSP0"/>
<dbReference type="InterPro" id="IPR024752">
    <property type="entry name" value="Myb/SANT-like_dom"/>
</dbReference>
<evidence type="ECO:0000313" key="3">
    <source>
        <dbReference type="Proteomes" id="UP000198211"/>
    </source>
</evidence>
<keyword evidence="3" id="KW-1185">Reference proteome</keyword>
<accession>A0A225VSP0</accession>
<feature type="domain" description="Myb/SANT-like" evidence="1">
    <location>
        <begin position="1"/>
        <end position="59"/>
    </location>
</feature>
<proteinExistence type="predicted"/>
<evidence type="ECO:0000313" key="2">
    <source>
        <dbReference type="EMBL" id="OWZ08352.1"/>
    </source>
</evidence>
<name>A0A225VSP0_9STRA</name>
<sequence length="82" mass="9815">MTNNLNEKHHTTFIKGQFKSKVDRIRQEYDAYKEAKDKSDVGIWPTTGKLTFPDKVWEELKTSKPKKIMSKNRKFRDRGFEH</sequence>
<dbReference type="EMBL" id="NBNE01003185">
    <property type="protein sequence ID" value="OWZ08352.1"/>
    <property type="molecule type" value="Genomic_DNA"/>
</dbReference>
<protein>
    <recommendedName>
        <fullName evidence="1">Myb/SANT-like domain-containing protein</fullName>
    </recommendedName>
</protein>